<keyword evidence="1" id="KW-0889">Transcription antitermination</keyword>
<feature type="compositionally biased region" description="Gly residues" evidence="4">
    <location>
        <begin position="398"/>
        <end position="415"/>
    </location>
</feature>
<dbReference type="Proteomes" id="UP001164020">
    <property type="component" value="Chromosome"/>
</dbReference>
<dbReference type="SMART" id="SM00738">
    <property type="entry name" value="NGN"/>
    <property type="match status" value="1"/>
</dbReference>
<keyword evidence="8" id="KW-1185">Reference proteome</keyword>
<proteinExistence type="predicted"/>
<name>A0ABY7BU05_9HYPH</name>
<protein>
    <submittedName>
        <fullName evidence="7">Uncharacterized protein</fullName>
    </submittedName>
</protein>
<evidence type="ECO:0000256" key="4">
    <source>
        <dbReference type="SAM" id="MobiDB-lite"/>
    </source>
</evidence>
<dbReference type="SUPFAM" id="SSF46785">
    <property type="entry name" value="Winged helix' DNA-binding domain"/>
    <property type="match status" value="1"/>
</dbReference>
<evidence type="ECO:0000256" key="1">
    <source>
        <dbReference type="ARBA" id="ARBA00022814"/>
    </source>
</evidence>
<accession>A0ABY7BU05</accession>
<feature type="compositionally biased region" description="Basic and acidic residues" evidence="4">
    <location>
        <begin position="299"/>
        <end position="315"/>
    </location>
</feature>
<keyword evidence="2" id="KW-0805">Transcription regulation</keyword>
<dbReference type="SUPFAM" id="SSF50104">
    <property type="entry name" value="Translation proteins SH3-like domain"/>
    <property type="match status" value="1"/>
</dbReference>
<dbReference type="InterPro" id="IPR036390">
    <property type="entry name" value="WH_DNA-bd_sf"/>
</dbReference>
<feature type="region of interest" description="Disordered" evidence="4">
    <location>
        <begin position="299"/>
        <end position="327"/>
    </location>
</feature>
<evidence type="ECO:0000313" key="7">
    <source>
        <dbReference type="EMBL" id="WAP67216.1"/>
    </source>
</evidence>
<dbReference type="InterPro" id="IPR036735">
    <property type="entry name" value="NGN_dom_sf"/>
</dbReference>
<organism evidence="7 8">
    <name type="scientific">Jiella pelagia</name>
    <dbReference type="NCBI Taxonomy" id="2986949"/>
    <lineage>
        <taxon>Bacteria</taxon>
        <taxon>Pseudomonadati</taxon>
        <taxon>Pseudomonadota</taxon>
        <taxon>Alphaproteobacteria</taxon>
        <taxon>Hyphomicrobiales</taxon>
        <taxon>Aurantimonadaceae</taxon>
        <taxon>Jiella</taxon>
    </lineage>
</organism>
<feature type="domain" description="KOW" evidence="6">
    <location>
        <begin position="586"/>
        <end position="613"/>
    </location>
</feature>
<reference evidence="7" key="1">
    <citation type="submission" date="2022-12" db="EMBL/GenBank/DDBJ databases">
        <title>Jiella pelagia sp. nov., isolated from phosphonate enriched culture of Northwest Pacific surface seawater.</title>
        <authorList>
            <person name="Shin D.Y."/>
            <person name="Hwang C.Y."/>
        </authorList>
    </citation>
    <scope>NUCLEOTIDE SEQUENCE</scope>
    <source>
        <strain evidence="7">HL-NP1</strain>
    </source>
</reference>
<sequence length="640" mass="68955">MMPGVRYAVIPARAATDRTLQPRDLQVLCLLGRHVDDYGWCRRSQVKMAEELDCAHSTVRAAVKRLSEAGYLEIHRHETDNGRDSAHSYRVILDPAHPAIESVADVDEAVRKPVDEMGKSRAETPGDTPPPLAIHRQGVAALDRQGVAAHGSPPINDPSLTTPLNDRERGRERDGDRKEIERWLKRHHRDWPTFVSDSAPRALAAAMALSEAEREAAAARMGDYLAEAKAGGRKTVCSFAVYLDEKRWEKLPEPNAVDLRAPVAAKPFGPDWGAARIALLIAGPSGPSPVLTAFEKRMAEAGEPRRGSDARREAGAQRLAGGEPAARCGGAALGRDGLAGPSGAARADGARAGGNAGVCGLEGAARTEGLAVDPRSGGAAGRVFPRRRAADAGRFRRAGGGRQSRGPGGGNGSGQKRGQAMLSGRALFGNGDLPTRAEQDAWLSGRGGWAAAASPMERLAVDYDGGHEWFAVRSNPRCEDRAMTSLGERGFRTYAPRGRKVVIHRRTKKRIEREFKLLPGYVFVAMPRDRARQHFGLVRECDGVKDLVRIDGAPAAFPAAEIEKLQRTEELGLLALSSLVRKRGHDFRVGETVRIAGGPLAGFAAEVVDVSSRKSIRLLMEILGRATEIEYPVDGPIERT</sequence>
<gene>
    <name evidence="7" type="ORF">OH818_16700</name>
</gene>
<dbReference type="PANTHER" id="PTHR30265:SF4">
    <property type="entry name" value="KOW MOTIF FAMILY PROTEIN, EXPRESSED"/>
    <property type="match status" value="1"/>
</dbReference>
<feature type="domain" description="NusG-like N-terminal" evidence="5">
    <location>
        <begin position="466"/>
        <end position="569"/>
    </location>
</feature>
<evidence type="ECO:0000256" key="2">
    <source>
        <dbReference type="ARBA" id="ARBA00023015"/>
    </source>
</evidence>
<dbReference type="SMART" id="SM00739">
    <property type="entry name" value="KOW"/>
    <property type="match status" value="1"/>
</dbReference>
<feature type="region of interest" description="Disordered" evidence="4">
    <location>
        <begin position="145"/>
        <end position="176"/>
    </location>
</feature>
<evidence type="ECO:0000259" key="6">
    <source>
        <dbReference type="SMART" id="SM00739"/>
    </source>
</evidence>
<evidence type="ECO:0000259" key="5">
    <source>
        <dbReference type="SMART" id="SM00738"/>
    </source>
</evidence>
<dbReference type="InterPro" id="IPR036388">
    <property type="entry name" value="WH-like_DNA-bd_sf"/>
</dbReference>
<dbReference type="Pfam" id="PF02357">
    <property type="entry name" value="NusG"/>
    <property type="match status" value="1"/>
</dbReference>
<dbReference type="InterPro" id="IPR008991">
    <property type="entry name" value="Translation_prot_SH3-like_sf"/>
</dbReference>
<dbReference type="PANTHER" id="PTHR30265">
    <property type="entry name" value="RHO-INTERACTING TRANSCRIPTION TERMINATION FACTOR NUSG"/>
    <property type="match status" value="1"/>
</dbReference>
<feature type="region of interest" description="Disordered" evidence="4">
    <location>
        <begin position="372"/>
        <end position="418"/>
    </location>
</feature>
<keyword evidence="3" id="KW-0804">Transcription</keyword>
<dbReference type="InterPro" id="IPR005824">
    <property type="entry name" value="KOW"/>
</dbReference>
<dbReference type="InterPro" id="IPR006645">
    <property type="entry name" value="NGN-like_dom"/>
</dbReference>
<dbReference type="InterPro" id="IPR043425">
    <property type="entry name" value="NusG-like"/>
</dbReference>
<dbReference type="Gene3D" id="3.30.70.940">
    <property type="entry name" value="NusG, N-terminal domain"/>
    <property type="match status" value="1"/>
</dbReference>
<dbReference type="CDD" id="cd06091">
    <property type="entry name" value="KOW_NusG"/>
    <property type="match status" value="1"/>
</dbReference>
<feature type="compositionally biased region" description="Basic and acidic residues" evidence="4">
    <location>
        <begin position="165"/>
        <end position="176"/>
    </location>
</feature>
<dbReference type="EMBL" id="CP114029">
    <property type="protein sequence ID" value="WAP67216.1"/>
    <property type="molecule type" value="Genomic_DNA"/>
</dbReference>
<dbReference type="RefSeq" id="WP_268879668.1">
    <property type="nucleotide sequence ID" value="NZ_CP114029.1"/>
</dbReference>
<evidence type="ECO:0000256" key="3">
    <source>
        <dbReference type="ARBA" id="ARBA00023163"/>
    </source>
</evidence>
<dbReference type="Gene3D" id="1.10.10.10">
    <property type="entry name" value="Winged helix-like DNA-binding domain superfamily/Winged helix DNA-binding domain"/>
    <property type="match status" value="1"/>
</dbReference>
<evidence type="ECO:0000313" key="8">
    <source>
        <dbReference type="Proteomes" id="UP001164020"/>
    </source>
</evidence>
<dbReference type="SUPFAM" id="SSF82679">
    <property type="entry name" value="N-utilization substance G protein NusG, N-terminal domain"/>
    <property type="match status" value="1"/>
</dbReference>